<dbReference type="EMBL" id="RWJN01000092">
    <property type="protein sequence ID" value="TCD67586.1"/>
    <property type="molecule type" value="Genomic_DNA"/>
</dbReference>
<dbReference type="Pfam" id="PF12853">
    <property type="entry name" value="NADH_u_ox_C"/>
    <property type="match status" value="1"/>
</dbReference>
<organism evidence="4 5">
    <name type="scientific">Steccherinum ochraceum</name>
    <dbReference type="NCBI Taxonomy" id="92696"/>
    <lineage>
        <taxon>Eukaryota</taxon>
        <taxon>Fungi</taxon>
        <taxon>Dikarya</taxon>
        <taxon>Basidiomycota</taxon>
        <taxon>Agaricomycotina</taxon>
        <taxon>Agaricomycetes</taxon>
        <taxon>Polyporales</taxon>
        <taxon>Steccherinaceae</taxon>
        <taxon>Steccherinum</taxon>
    </lineage>
</organism>
<evidence type="ECO:0000256" key="1">
    <source>
        <dbReference type="SAM" id="Phobius"/>
    </source>
</evidence>
<dbReference type="STRING" id="92696.A0A4R0RJC7"/>
<dbReference type="Pfam" id="PF10785">
    <property type="entry name" value="NADH-u_ox-rdase"/>
    <property type="match status" value="1"/>
</dbReference>
<protein>
    <recommendedName>
        <fullName evidence="6">NADH-ubiquinone oxidoreductase 21 kDa subunit</fullName>
    </recommendedName>
</protein>
<accession>A0A4R0RJC7</accession>
<keyword evidence="5" id="KW-1185">Reference proteome</keyword>
<dbReference type="InterPro" id="IPR024549">
    <property type="entry name" value="NADH-UbQ_OxRdtase_su21_C_fun"/>
</dbReference>
<reference evidence="4 5" key="1">
    <citation type="submission" date="2018-11" db="EMBL/GenBank/DDBJ databases">
        <title>Genome assembly of Steccherinum ochraceum LE-BIN_3174, the white-rot fungus of the Steccherinaceae family (The Residual Polyporoid clade, Polyporales, Basidiomycota).</title>
        <authorList>
            <person name="Fedorova T.V."/>
            <person name="Glazunova O.A."/>
            <person name="Landesman E.O."/>
            <person name="Moiseenko K.V."/>
            <person name="Psurtseva N.V."/>
            <person name="Savinova O.S."/>
            <person name="Shakhova N.V."/>
            <person name="Tyazhelova T.V."/>
            <person name="Vasina D.V."/>
        </authorList>
    </citation>
    <scope>NUCLEOTIDE SEQUENCE [LARGE SCALE GENOMIC DNA]</scope>
    <source>
        <strain evidence="4 5">LE-BIN_3174</strain>
    </source>
</reference>
<dbReference type="InterPro" id="IPR019721">
    <property type="entry name" value="NADH-UbQ_OxRdtase_su21_N"/>
</dbReference>
<dbReference type="OrthoDB" id="196140at2759"/>
<keyword evidence="1" id="KW-1133">Transmembrane helix</keyword>
<evidence type="ECO:0000313" key="5">
    <source>
        <dbReference type="Proteomes" id="UP000292702"/>
    </source>
</evidence>
<evidence type="ECO:0000259" key="3">
    <source>
        <dbReference type="Pfam" id="PF12853"/>
    </source>
</evidence>
<feature type="transmembrane region" description="Helical" evidence="1">
    <location>
        <begin position="60"/>
        <end position="78"/>
    </location>
</feature>
<gene>
    <name evidence="4" type="ORF">EIP91_012216</name>
</gene>
<evidence type="ECO:0000313" key="4">
    <source>
        <dbReference type="EMBL" id="TCD67586.1"/>
    </source>
</evidence>
<dbReference type="PANTHER" id="PTHR34062:SF1">
    <property type="entry name" value="NADH-UBIQUINONE OXIDOREDUCTASE 21KDA SUBUNIT N-TERMINAL DOMAIN-CONTAINING PROTEIN"/>
    <property type="match status" value="1"/>
</dbReference>
<evidence type="ECO:0008006" key="6">
    <source>
        <dbReference type="Google" id="ProtNLM"/>
    </source>
</evidence>
<feature type="domain" description="NADH-ubiquinone oxidoreductase 21kDa subunit C-terminal fungi" evidence="3">
    <location>
        <begin position="99"/>
        <end position="158"/>
    </location>
</feature>
<dbReference type="Proteomes" id="UP000292702">
    <property type="component" value="Unassembled WGS sequence"/>
</dbReference>
<dbReference type="PANTHER" id="PTHR34062">
    <property type="entry name" value="OXIDOREDUCTASE 21 KDA SUBUNIT, PUTATIVE (AFU_ORTHOLOGUE AFUA_4G04750)-RELATED"/>
    <property type="match status" value="1"/>
</dbReference>
<dbReference type="InterPro" id="IPR053229">
    <property type="entry name" value="NADH-Q_oxidrdct_subunit"/>
</dbReference>
<feature type="domain" description="NADH-ubiquinone oxidoreductase 21kDa subunit N-terminal" evidence="2">
    <location>
        <begin position="8"/>
        <end position="90"/>
    </location>
</feature>
<proteinExistence type="predicted"/>
<comment type="caution">
    <text evidence="4">The sequence shown here is derived from an EMBL/GenBank/DDBJ whole genome shotgun (WGS) entry which is preliminary data.</text>
</comment>
<feature type="transmembrane region" description="Helical" evidence="1">
    <location>
        <begin position="31"/>
        <end position="48"/>
    </location>
</feature>
<evidence type="ECO:0000259" key="2">
    <source>
        <dbReference type="Pfam" id="PF10785"/>
    </source>
</evidence>
<keyword evidence="1" id="KW-0472">Membrane</keyword>
<sequence>MPNKVVETPYPLIDADPHASRVVRYMRPSDYAAWAGLTAAFPTGLYLWELADPTKLNLKPIMKFGGFLGFMGGFLFAYQRSSLRFWGWTENKREEERDRVEMKDRIARGLPLYGTSDQPEWVQGVAYRNSAFSQLKFHAFPMFNFVNHQHHGKTVDDYKD</sequence>
<dbReference type="AlphaFoldDB" id="A0A4R0RJC7"/>
<keyword evidence="1" id="KW-0812">Transmembrane</keyword>
<name>A0A4R0RJC7_9APHY</name>